<dbReference type="AlphaFoldDB" id="A0A255GYV4"/>
<proteinExistence type="predicted"/>
<evidence type="ECO:0000313" key="4">
    <source>
        <dbReference type="Proteomes" id="UP000216311"/>
    </source>
</evidence>
<keyword evidence="2" id="KW-0472">Membrane</keyword>
<dbReference type="InterPro" id="IPR008691">
    <property type="entry name" value="LpqH"/>
</dbReference>
<keyword evidence="4" id="KW-1185">Reference proteome</keyword>
<protein>
    <recommendedName>
        <fullName evidence="5">Lipoprotein</fullName>
    </recommendedName>
</protein>
<dbReference type="OrthoDB" id="9940177at2"/>
<evidence type="ECO:0000256" key="2">
    <source>
        <dbReference type="ARBA" id="ARBA00023136"/>
    </source>
</evidence>
<comment type="caution">
    <text evidence="3">The sequence shown here is derived from an EMBL/GenBank/DDBJ whole genome shotgun (WGS) entry which is preliminary data.</text>
</comment>
<dbReference type="Pfam" id="PF05481">
    <property type="entry name" value="Myco_19_kDa"/>
    <property type="match status" value="1"/>
</dbReference>
<name>A0A255GYV4_9ACTN</name>
<organism evidence="3 4">
    <name type="scientific">Enemella dayhoffiae</name>
    <dbReference type="NCBI Taxonomy" id="2016507"/>
    <lineage>
        <taxon>Bacteria</taxon>
        <taxon>Bacillati</taxon>
        <taxon>Actinomycetota</taxon>
        <taxon>Actinomycetes</taxon>
        <taxon>Propionibacteriales</taxon>
        <taxon>Propionibacteriaceae</taxon>
        <taxon>Enemella</taxon>
    </lineage>
</organism>
<dbReference type="GO" id="GO:0016020">
    <property type="term" value="C:membrane"/>
    <property type="evidence" value="ECO:0007669"/>
    <property type="project" value="InterPro"/>
</dbReference>
<evidence type="ECO:0000256" key="1">
    <source>
        <dbReference type="ARBA" id="ARBA00022475"/>
    </source>
</evidence>
<dbReference type="Proteomes" id="UP000216311">
    <property type="component" value="Unassembled WGS sequence"/>
</dbReference>
<evidence type="ECO:0000313" key="3">
    <source>
        <dbReference type="EMBL" id="OYO20787.1"/>
    </source>
</evidence>
<gene>
    <name evidence="3" type="ORF">CGZ93_11150</name>
</gene>
<accession>A0A255GYV4</accession>
<evidence type="ECO:0008006" key="5">
    <source>
        <dbReference type="Google" id="ProtNLM"/>
    </source>
</evidence>
<sequence>MTTPLFRRLGRALPVSVLAFGLLSGCSLINGGSGQFEVEGETYQASSIKCERKEGGILITMDSGPAQTQVGVTEDQQPKVVGVVMGAKGQPTMMMRAQDNTGRAVVSRSANTFLVSGTLVRVAEGKPAGGTEEFKITVSCNKIE</sequence>
<dbReference type="EMBL" id="NMVQ01000023">
    <property type="protein sequence ID" value="OYO20787.1"/>
    <property type="molecule type" value="Genomic_DNA"/>
</dbReference>
<reference evidence="3 4" key="1">
    <citation type="submission" date="2017-07" db="EMBL/GenBank/DDBJ databases">
        <title>Draft whole genome sequences of clinical Proprionibacteriaceae strains.</title>
        <authorList>
            <person name="Bernier A.-M."/>
            <person name="Bernard K."/>
            <person name="Domingo M.-C."/>
        </authorList>
    </citation>
    <scope>NUCLEOTIDE SEQUENCE [LARGE SCALE GENOMIC DNA]</scope>
    <source>
        <strain evidence="3 4">NML 130396</strain>
    </source>
</reference>
<dbReference type="PROSITE" id="PS51257">
    <property type="entry name" value="PROKAR_LIPOPROTEIN"/>
    <property type="match status" value="1"/>
</dbReference>
<dbReference type="RefSeq" id="WP_094364214.1">
    <property type="nucleotide sequence ID" value="NZ_NMVQ01000023.1"/>
</dbReference>
<keyword evidence="1" id="KW-1003">Cell membrane</keyword>